<feature type="domain" description="CCHC-type" evidence="2">
    <location>
        <begin position="91"/>
        <end position="106"/>
    </location>
</feature>
<accession>A0A9D4PN06</accession>
<dbReference type="AlphaFoldDB" id="A0A9D4PN06"/>
<dbReference type="InterPro" id="IPR001878">
    <property type="entry name" value="Znf_CCHC"/>
</dbReference>
<comment type="caution">
    <text evidence="3">The sequence shown here is derived from an EMBL/GenBank/DDBJ whole genome shotgun (WGS) entry which is preliminary data.</text>
</comment>
<proteinExistence type="predicted"/>
<dbReference type="Gene3D" id="4.10.60.10">
    <property type="entry name" value="Zinc finger, CCHC-type"/>
    <property type="match status" value="1"/>
</dbReference>
<dbReference type="PROSITE" id="PS50158">
    <property type="entry name" value="ZF_CCHC"/>
    <property type="match status" value="1"/>
</dbReference>
<dbReference type="SUPFAM" id="SSF57756">
    <property type="entry name" value="Retrovirus zinc finger-like domains"/>
    <property type="match status" value="1"/>
</dbReference>
<reference evidence="3" key="1">
    <citation type="journal article" date="2020" name="Cell">
        <title>Large-Scale Comparative Analyses of Tick Genomes Elucidate Their Genetic Diversity and Vector Capacities.</title>
        <authorList>
            <consortium name="Tick Genome and Microbiome Consortium (TIGMIC)"/>
            <person name="Jia N."/>
            <person name="Wang J."/>
            <person name="Shi W."/>
            <person name="Du L."/>
            <person name="Sun Y."/>
            <person name="Zhan W."/>
            <person name="Jiang J.F."/>
            <person name="Wang Q."/>
            <person name="Zhang B."/>
            <person name="Ji P."/>
            <person name="Bell-Sakyi L."/>
            <person name="Cui X.M."/>
            <person name="Yuan T.T."/>
            <person name="Jiang B.G."/>
            <person name="Yang W.F."/>
            <person name="Lam T.T."/>
            <person name="Chang Q.C."/>
            <person name="Ding S.J."/>
            <person name="Wang X.J."/>
            <person name="Zhu J.G."/>
            <person name="Ruan X.D."/>
            <person name="Zhao L."/>
            <person name="Wei J.T."/>
            <person name="Ye R.Z."/>
            <person name="Que T.C."/>
            <person name="Du C.H."/>
            <person name="Zhou Y.H."/>
            <person name="Cheng J.X."/>
            <person name="Dai P.F."/>
            <person name="Guo W.B."/>
            <person name="Han X.H."/>
            <person name="Huang E.J."/>
            <person name="Li L.F."/>
            <person name="Wei W."/>
            <person name="Gao Y.C."/>
            <person name="Liu J.Z."/>
            <person name="Shao H.Z."/>
            <person name="Wang X."/>
            <person name="Wang C.C."/>
            <person name="Yang T.C."/>
            <person name="Huo Q.B."/>
            <person name="Li W."/>
            <person name="Chen H.Y."/>
            <person name="Chen S.E."/>
            <person name="Zhou L.G."/>
            <person name="Ni X.B."/>
            <person name="Tian J.H."/>
            <person name="Sheng Y."/>
            <person name="Liu T."/>
            <person name="Pan Y.S."/>
            <person name="Xia L.Y."/>
            <person name="Li J."/>
            <person name="Zhao F."/>
            <person name="Cao W.C."/>
        </authorList>
    </citation>
    <scope>NUCLEOTIDE SEQUENCE</scope>
    <source>
        <strain evidence="3">Rsan-2018</strain>
    </source>
</reference>
<keyword evidence="1" id="KW-0863">Zinc-finger</keyword>
<keyword evidence="4" id="KW-1185">Reference proteome</keyword>
<sequence length="146" mass="16696">MRDAASRKRDLTLDKIIITCKAAEISKKHVNELQEPNFELQALQKPKQWNSKKAAAVGNRQKKPQLKLQEKCSRCETTHRPRECPAYGSNCYNCGNFGHFASLCRQGQRGSSTSRRHLGLLEDPQQEDRQQEFFLGSLDLHNINSN</sequence>
<gene>
    <name evidence="3" type="ORF">HPB52_019165</name>
</gene>
<dbReference type="VEuPathDB" id="VectorBase:RSAN_046755"/>
<evidence type="ECO:0000259" key="2">
    <source>
        <dbReference type="PROSITE" id="PS50158"/>
    </source>
</evidence>
<keyword evidence="1" id="KW-0479">Metal-binding</keyword>
<organism evidence="3 4">
    <name type="scientific">Rhipicephalus sanguineus</name>
    <name type="common">Brown dog tick</name>
    <name type="synonym">Ixodes sanguineus</name>
    <dbReference type="NCBI Taxonomy" id="34632"/>
    <lineage>
        <taxon>Eukaryota</taxon>
        <taxon>Metazoa</taxon>
        <taxon>Ecdysozoa</taxon>
        <taxon>Arthropoda</taxon>
        <taxon>Chelicerata</taxon>
        <taxon>Arachnida</taxon>
        <taxon>Acari</taxon>
        <taxon>Parasitiformes</taxon>
        <taxon>Ixodida</taxon>
        <taxon>Ixodoidea</taxon>
        <taxon>Ixodidae</taxon>
        <taxon>Rhipicephalinae</taxon>
        <taxon>Rhipicephalus</taxon>
        <taxon>Rhipicephalus</taxon>
    </lineage>
</organism>
<reference evidence="3" key="2">
    <citation type="submission" date="2021-09" db="EMBL/GenBank/DDBJ databases">
        <authorList>
            <person name="Jia N."/>
            <person name="Wang J."/>
            <person name="Shi W."/>
            <person name="Du L."/>
            <person name="Sun Y."/>
            <person name="Zhan W."/>
            <person name="Jiang J."/>
            <person name="Wang Q."/>
            <person name="Zhang B."/>
            <person name="Ji P."/>
            <person name="Sakyi L.B."/>
            <person name="Cui X."/>
            <person name="Yuan T."/>
            <person name="Jiang B."/>
            <person name="Yang W."/>
            <person name="Lam T.T.-Y."/>
            <person name="Chang Q."/>
            <person name="Ding S."/>
            <person name="Wang X."/>
            <person name="Zhu J."/>
            <person name="Ruan X."/>
            <person name="Zhao L."/>
            <person name="Wei J."/>
            <person name="Que T."/>
            <person name="Du C."/>
            <person name="Cheng J."/>
            <person name="Dai P."/>
            <person name="Han X."/>
            <person name="Huang E."/>
            <person name="Gao Y."/>
            <person name="Liu J."/>
            <person name="Shao H."/>
            <person name="Ye R."/>
            <person name="Li L."/>
            <person name="Wei W."/>
            <person name="Wang X."/>
            <person name="Wang C."/>
            <person name="Huo Q."/>
            <person name="Li W."/>
            <person name="Guo W."/>
            <person name="Chen H."/>
            <person name="Chen S."/>
            <person name="Zhou L."/>
            <person name="Zhou L."/>
            <person name="Ni X."/>
            <person name="Tian J."/>
            <person name="Zhou Y."/>
            <person name="Sheng Y."/>
            <person name="Liu T."/>
            <person name="Pan Y."/>
            <person name="Xia L."/>
            <person name="Li J."/>
            <person name="Zhao F."/>
            <person name="Cao W."/>
        </authorList>
    </citation>
    <scope>NUCLEOTIDE SEQUENCE</scope>
    <source>
        <strain evidence="3">Rsan-2018</strain>
        <tissue evidence="3">Larvae</tissue>
    </source>
</reference>
<dbReference type="Proteomes" id="UP000821837">
    <property type="component" value="Chromosome 6"/>
</dbReference>
<dbReference type="SMART" id="SM00343">
    <property type="entry name" value="ZnF_C2HC"/>
    <property type="match status" value="2"/>
</dbReference>
<keyword evidence="1" id="KW-0862">Zinc</keyword>
<dbReference type="Pfam" id="PF00098">
    <property type="entry name" value="zf-CCHC"/>
    <property type="match status" value="1"/>
</dbReference>
<evidence type="ECO:0000313" key="4">
    <source>
        <dbReference type="Proteomes" id="UP000821837"/>
    </source>
</evidence>
<name>A0A9D4PN06_RHISA</name>
<evidence type="ECO:0000313" key="3">
    <source>
        <dbReference type="EMBL" id="KAH7948187.1"/>
    </source>
</evidence>
<protein>
    <recommendedName>
        <fullName evidence="2">CCHC-type domain-containing protein</fullName>
    </recommendedName>
</protein>
<dbReference type="EMBL" id="JABSTV010001252">
    <property type="protein sequence ID" value="KAH7948187.1"/>
    <property type="molecule type" value="Genomic_DNA"/>
</dbReference>
<dbReference type="GO" id="GO:0008270">
    <property type="term" value="F:zinc ion binding"/>
    <property type="evidence" value="ECO:0007669"/>
    <property type="project" value="UniProtKB-KW"/>
</dbReference>
<evidence type="ECO:0000256" key="1">
    <source>
        <dbReference type="PROSITE-ProRule" id="PRU00047"/>
    </source>
</evidence>
<dbReference type="InterPro" id="IPR036875">
    <property type="entry name" value="Znf_CCHC_sf"/>
</dbReference>
<dbReference type="GO" id="GO:0003676">
    <property type="term" value="F:nucleic acid binding"/>
    <property type="evidence" value="ECO:0007669"/>
    <property type="project" value="InterPro"/>
</dbReference>